<protein>
    <submittedName>
        <fullName evidence="3">RsbT co-antagonist protein RsbR</fullName>
    </submittedName>
</protein>
<sequence length="271" mass="31182">MTFYEYMKARTWDLVELWYEEVDKTQGDIYGTTIPERIERLKQQNHGFHIHFCEIFRDDSTLYSDSFNQWITDVAHDSTHQSADIDIIMKQFFVIEEYYLEFLRRYALEITVTNEELSEHTHLIVKGFNEIVLRFTKSHLSQNKQTFEAHQQLVAELSSPIIHLSDHVSLLPIVGDIDTYRAKVIFDETLQKCSSAGITELVIDLSGVVMIDTMVANQIFQLMSGLRLIGTKTSLVGIRPEIAQTAVQLQIDFSAISIYPSLKVAIRSIGL</sequence>
<reference evidence="3" key="1">
    <citation type="submission" date="2021-01" db="EMBL/GenBank/DDBJ databases">
        <title>Genomic Encyclopedia of Type Strains, Phase IV (KMG-IV): sequencing the most valuable type-strain genomes for metagenomic binning, comparative biology and taxonomic classification.</title>
        <authorList>
            <person name="Goeker M."/>
        </authorList>
    </citation>
    <scope>NUCLEOTIDE SEQUENCE</scope>
    <source>
        <strain evidence="3">DSM 21943</strain>
    </source>
</reference>
<dbReference type="PANTHER" id="PTHR33745">
    <property type="entry name" value="RSBT ANTAGONIST PROTEIN RSBS-RELATED"/>
    <property type="match status" value="1"/>
</dbReference>
<dbReference type="RefSeq" id="WP_204466719.1">
    <property type="nucleotide sequence ID" value="NZ_JAFBCV010000008.1"/>
</dbReference>
<keyword evidence="4" id="KW-1185">Reference proteome</keyword>
<accession>A0ABS2SVB5</accession>
<evidence type="ECO:0000313" key="3">
    <source>
        <dbReference type="EMBL" id="MBM7839479.1"/>
    </source>
</evidence>
<dbReference type="Pfam" id="PF01740">
    <property type="entry name" value="STAS"/>
    <property type="match status" value="1"/>
</dbReference>
<dbReference type="InterPro" id="IPR036513">
    <property type="entry name" value="STAS_dom_sf"/>
</dbReference>
<name>A0ABS2SVB5_9BACI</name>
<dbReference type="PANTHER" id="PTHR33745:SF3">
    <property type="entry name" value="RSBT CO-ANTAGONIST PROTEIN RSBRC"/>
    <property type="match status" value="1"/>
</dbReference>
<organism evidence="3 4">
    <name type="scientific">Shouchella xiaoxiensis</name>
    <dbReference type="NCBI Taxonomy" id="766895"/>
    <lineage>
        <taxon>Bacteria</taxon>
        <taxon>Bacillati</taxon>
        <taxon>Bacillota</taxon>
        <taxon>Bacilli</taxon>
        <taxon>Bacillales</taxon>
        <taxon>Bacillaceae</taxon>
        <taxon>Shouchella</taxon>
    </lineage>
</organism>
<evidence type="ECO:0000256" key="1">
    <source>
        <dbReference type="ARBA" id="ARBA00022553"/>
    </source>
</evidence>
<proteinExistence type="predicted"/>
<evidence type="ECO:0000313" key="4">
    <source>
        <dbReference type="Proteomes" id="UP001179280"/>
    </source>
</evidence>
<dbReference type="PROSITE" id="PS50801">
    <property type="entry name" value="STAS"/>
    <property type="match status" value="1"/>
</dbReference>
<dbReference type="InterPro" id="IPR051932">
    <property type="entry name" value="Bact_StressResp_Reg"/>
</dbReference>
<comment type="caution">
    <text evidence="3">The sequence shown here is derived from an EMBL/GenBank/DDBJ whole genome shotgun (WGS) entry which is preliminary data.</text>
</comment>
<dbReference type="SUPFAM" id="SSF52091">
    <property type="entry name" value="SpoIIaa-like"/>
    <property type="match status" value="1"/>
</dbReference>
<keyword evidence="1" id="KW-0597">Phosphoprotein</keyword>
<dbReference type="EMBL" id="JAFBCV010000008">
    <property type="protein sequence ID" value="MBM7839479.1"/>
    <property type="molecule type" value="Genomic_DNA"/>
</dbReference>
<dbReference type="CDD" id="cd07041">
    <property type="entry name" value="STAS_RsbR_RsbS_like"/>
    <property type="match status" value="1"/>
</dbReference>
<dbReference type="Proteomes" id="UP001179280">
    <property type="component" value="Unassembled WGS sequence"/>
</dbReference>
<dbReference type="Gene3D" id="3.30.750.24">
    <property type="entry name" value="STAS domain"/>
    <property type="match status" value="1"/>
</dbReference>
<evidence type="ECO:0000259" key="2">
    <source>
        <dbReference type="PROSITE" id="PS50801"/>
    </source>
</evidence>
<gene>
    <name evidence="3" type="ORF">JOC54_002759</name>
</gene>
<dbReference type="InterPro" id="IPR002645">
    <property type="entry name" value="STAS_dom"/>
</dbReference>
<feature type="domain" description="STAS" evidence="2">
    <location>
        <begin position="158"/>
        <end position="269"/>
    </location>
</feature>